<sequence length="116" mass="13717">MKAWHLEHVEKTIVRFIKGLSPDASSFEKRNYKKYGTISYCIKQIEYDMKHGVDKTEVMEILRKIRLAANYADLRQNAEAVERLERLEDQLSGAQKVEESLSWYNNAYREKSGRSW</sequence>
<name>K0IDJ7_NITGG</name>
<accession>K0IDJ7</accession>
<dbReference type="InParanoid" id="K0IDJ7"/>
<dbReference type="HOGENOM" id="CLU_156997_0_0_2"/>
<evidence type="ECO:0000313" key="3">
    <source>
        <dbReference type="Proteomes" id="UP000008037"/>
    </source>
</evidence>
<organism evidence="2 3">
    <name type="scientific">Nitrososphaera gargensis (strain Ga9.2)</name>
    <dbReference type="NCBI Taxonomy" id="1237085"/>
    <lineage>
        <taxon>Archaea</taxon>
        <taxon>Nitrososphaerota</taxon>
        <taxon>Nitrososphaeria</taxon>
        <taxon>Nitrososphaerales</taxon>
        <taxon>Nitrososphaeraceae</taxon>
        <taxon>Nitrososphaera</taxon>
    </lineage>
</organism>
<keyword evidence="1" id="KW-0175">Coiled coil</keyword>
<dbReference type="Proteomes" id="UP000008037">
    <property type="component" value="Chromosome"/>
</dbReference>
<dbReference type="KEGG" id="nga:Ngar_c07980"/>
<dbReference type="EMBL" id="CP002408">
    <property type="protein sequence ID" value="AFU57740.1"/>
    <property type="molecule type" value="Genomic_DNA"/>
</dbReference>
<protein>
    <submittedName>
        <fullName evidence="2">Uncharacterized protein</fullName>
    </submittedName>
</protein>
<reference evidence="2 3" key="1">
    <citation type="journal article" date="2012" name="Environ. Microbiol.">
        <title>The genome of the ammonia-oxidizing Candidatus Nitrososphaera gargensis: insights into metabolic versatility and environmental adaptations.</title>
        <authorList>
            <person name="Spang A."/>
            <person name="Poehlein A."/>
            <person name="Offre P."/>
            <person name="Zumbragel S."/>
            <person name="Haider S."/>
            <person name="Rychlik N."/>
            <person name="Nowka B."/>
            <person name="Schmeisser C."/>
            <person name="Lebedeva E.V."/>
            <person name="Rattei T."/>
            <person name="Bohm C."/>
            <person name="Schmid M."/>
            <person name="Galushko A."/>
            <person name="Hatzenpichler R."/>
            <person name="Weinmaier T."/>
            <person name="Daniel R."/>
            <person name="Schleper C."/>
            <person name="Spieck E."/>
            <person name="Streit W."/>
            <person name="Wagner M."/>
        </authorList>
    </citation>
    <scope>NUCLEOTIDE SEQUENCE [LARGE SCALE GENOMIC DNA]</scope>
    <source>
        <strain evidence="3">Ga9.2</strain>
    </source>
</reference>
<evidence type="ECO:0000256" key="1">
    <source>
        <dbReference type="SAM" id="Coils"/>
    </source>
</evidence>
<feature type="coiled-coil region" evidence="1">
    <location>
        <begin position="64"/>
        <end position="97"/>
    </location>
</feature>
<dbReference type="BioCyc" id="CNIT1237085:G1324-796-MONOMER"/>
<evidence type="ECO:0000313" key="2">
    <source>
        <dbReference type="EMBL" id="AFU57740.1"/>
    </source>
</evidence>
<gene>
    <name evidence="2" type="ordered locus">Ngar_c07980</name>
</gene>
<proteinExistence type="predicted"/>
<dbReference type="AlphaFoldDB" id="K0IDJ7"/>
<keyword evidence="3" id="KW-1185">Reference proteome</keyword>